<dbReference type="AlphaFoldDB" id="M7MQQ4"/>
<feature type="domain" description="Ribbon-helix-helix protein CopG" evidence="1">
    <location>
        <begin position="13"/>
        <end position="50"/>
    </location>
</feature>
<dbReference type="PATRIC" id="fig|1276920.7.peg.3408"/>
<evidence type="ECO:0000259" key="1">
    <source>
        <dbReference type="Pfam" id="PF01402"/>
    </source>
</evidence>
<sequence length="52" mass="5958">MATNMDEKHPKIQFNIYLPASLVRRVKHAAIDDEASLSAFVEKALETYLEDH</sequence>
<dbReference type="Proteomes" id="UP000012015">
    <property type="component" value="Unassembled WGS sequence"/>
</dbReference>
<protein>
    <recommendedName>
        <fullName evidence="1">Ribbon-helix-helix protein CopG domain-containing protein</fullName>
    </recommendedName>
</protein>
<organism evidence="2 3">
    <name type="scientific">Paeniglutamicibacter gangotriensis Lz1y</name>
    <dbReference type="NCBI Taxonomy" id="1276920"/>
    <lineage>
        <taxon>Bacteria</taxon>
        <taxon>Bacillati</taxon>
        <taxon>Actinomycetota</taxon>
        <taxon>Actinomycetes</taxon>
        <taxon>Micrococcales</taxon>
        <taxon>Micrococcaceae</taxon>
        <taxon>Paeniglutamicibacter</taxon>
    </lineage>
</organism>
<evidence type="ECO:0000313" key="2">
    <source>
        <dbReference type="EMBL" id="EMQ97240.1"/>
    </source>
</evidence>
<dbReference type="GO" id="GO:0006355">
    <property type="term" value="P:regulation of DNA-templated transcription"/>
    <property type="evidence" value="ECO:0007669"/>
    <property type="project" value="InterPro"/>
</dbReference>
<dbReference type="STRING" id="1276920.ADIAG_03407"/>
<dbReference type="SUPFAM" id="SSF47598">
    <property type="entry name" value="Ribbon-helix-helix"/>
    <property type="match status" value="1"/>
</dbReference>
<accession>M7MQQ4</accession>
<dbReference type="InterPro" id="IPR010985">
    <property type="entry name" value="Ribbon_hlx_hlx"/>
</dbReference>
<name>M7MQQ4_9MICC</name>
<dbReference type="CDD" id="cd21631">
    <property type="entry name" value="RHH_CopG_NikR-like"/>
    <property type="match status" value="1"/>
</dbReference>
<dbReference type="Pfam" id="PF01402">
    <property type="entry name" value="RHH_1"/>
    <property type="match status" value="1"/>
</dbReference>
<evidence type="ECO:0000313" key="3">
    <source>
        <dbReference type="Proteomes" id="UP000012015"/>
    </source>
</evidence>
<dbReference type="InterPro" id="IPR002145">
    <property type="entry name" value="CopG"/>
</dbReference>
<dbReference type="InterPro" id="IPR013321">
    <property type="entry name" value="Arc_rbn_hlx_hlx"/>
</dbReference>
<proteinExistence type="predicted"/>
<keyword evidence="3" id="KW-1185">Reference proteome</keyword>
<dbReference type="Gene3D" id="1.10.1220.10">
    <property type="entry name" value="Met repressor-like"/>
    <property type="match status" value="1"/>
</dbReference>
<reference evidence="2 3" key="1">
    <citation type="journal article" date="2013" name="Genome Announc.">
        <title>Draft Genome Sequence of Arthrobacter gangotriensis Strain Lz1yT, Isolated from a Penguin Rookery Soil Sample Collected in Antarctica, near the Indian Station Dakshin Gangotri.</title>
        <authorList>
            <person name="Shivaji S."/>
            <person name="Ara S."/>
            <person name="Bandi S."/>
            <person name="Singh A."/>
            <person name="Kumar Pinnaka A."/>
        </authorList>
    </citation>
    <scope>NUCLEOTIDE SEQUENCE [LARGE SCALE GENOMIC DNA]</scope>
    <source>
        <strain evidence="2 3">Lz1y</strain>
    </source>
</reference>
<dbReference type="RefSeq" id="WP_007272568.1">
    <property type="nucleotide sequence ID" value="NZ_AOCK01000011.1"/>
</dbReference>
<comment type="caution">
    <text evidence="2">The sequence shown here is derived from an EMBL/GenBank/DDBJ whole genome shotgun (WGS) entry which is preliminary data.</text>
</comment>
<dbReference type="EMBL" id="AOCK01000011">
    <property type="protein sequence ID" value="EMQ97240.1"/>
    <property type="molecule type" value="Genomic_DNA"/>
</dbReference>
<gene>
    <name evidence="2" type="ORF">ADIAG_03407</name>
</gene>